<feature type="region of interest" description="Disordered" evidence="1">
    <location>
        <begin position="71"/>
        <end position="90"/>
    </location>
</feature>
<gene>
    <name evidence="2" type="ORF">OH76DRAFT_161199</name>
</gene>
<dbReference type="AlphaFoldDB" id="A0A371DIX3"/>
<keyword evidence="3" id="KW-1185">Reference proteome</keyword>
<sequence length="90" mass="10022">MPPSANVYAHTPPSPSPPYAYAPTPPRPLCPSSCLTPSSSSVICIQMHYHRRRRPLRTISLLPFPLCSFWSPSSPGSCSQKKKKNRNRTD</sequence>
<reference evidence="2 3" key="1">
    <citation type="journal article" date="2018" name="Biotechnol. Biofuels">
        <title>Integrative visual omics of the white-rot fungus Polyporus brumalis exposes the biotechnological potential of its oxidative enzymes for delignifying raw plant biomass.</title>
        <authorList>
            <person name="Miyauchi S."/>
            <person name="Rancon A."/>
            <person name="Drula E."/>
            <person name="Hage H."/>
            <person name="Chaduli D."/>
            <person name="Favel A."/>
            <person name="Grisel S."/>
            <person name="Henrissat B."/>
            <person name="Herpoel-Gimbert I."/>
            <person name="Ruiz-Duenas F.J."/>
            <person name="Chevret D."/>
            <person name="Hainaut M."/>
            <person name="Lin J."/>
            <person name="Wang M."/>
            <person name="Pangilinan J."/>
            <person name="Lipzen A."/>
            <person name="Lesage-Meessen L."/>
            <person name="Navarro D."/>
            <person name="Riley R."/>
            <person name="Grigoriev I.V."/>
            <person name="Zhou S."/>
            <person name="Raouche S."/>
            <person name="Rosso M.N."/>
        </authorList>
    </citation>
    <scope>NUCLEOTIDE SEQUENCE [LARGE SCALE GENOMIC DNA]</scope>
    <source>
        <strain evidence="2 3">BRFM 1820</strain>
    </source>
</reference>
<proteinExistence type="predicted"/>
<evidence type="ECO:0000256" key="1">
    <source>
        <dbReference type="SAM" id="MobiDB-lite"/>
    </source>
</evidence>
<feature type="region of interest" description="Disordered" evidence="1">
    <location>
        <begin position="1"/>
        <end position="22"/>
    </location>
</feature>
<accession>A0A371DIX3</accession>
<feature type="compositionally biased region" description="Pro residues" evidence="1">
    <location>
        <begin position="12"/>
        <end position="22"/>
    </location>
</feature>
<dbReference type="EMBL" id="KZ857390">
    <property type="protein sequence ID" value="RDX52479.1"/>
    <property type="molecule type" value="Genomic_DNA"/>
</dbReference>
<name>A0A371DIX3_9APHY</name>
<feature type="compositionally biased region" description="Basic residues" evidence="1">
    <location>
        <begin position="80"/>
        <end position="90"/>
    </location>
</feature>
<evidence type="ECO:0000313" key="2">
    <source>
        <dbReference type="EMBL" id="RDX52479.1"/>
    </source>
</evidence>
<protein>
    <submittedName>
        <fullName evidence="2">Uncharacterized protein</fullName>
    </submittedName>
</protein>
<dbReference type="Proteomes" id="UP000256964">
    <property type="component" value="Unassembled WGS sequence"/>
</dbReference>
<evidence type="ECO:0000313" key="3">
    <source>
        <dbReference type="Proteomes" id="UP000256964"/>
    </source>
</evidence>
<organism evidence="2 3">
    <name type="scientific">Lentinus brumalis</name>
    <dbReference type="NCBI Taxonomy" id="2498619"/>
    <lineage>
        <taxon>Eukaryota</taxon>
        <taxon>Fungi</taxon>
        <taxon>Dikarya</taxon>
        <taxon>Basidiomycota</taxon>
        <taxon>Agaricomycotina</taxon>
        <taxon>Agaricomycetes</taxon>
        <taxon>Polyporales</taxon>
        <taxon>Polyporaceae</taxon>
        <taxon>Lentinus</taxon>
    </lineage>
</organism>